<evidence type="ECO:0000313" key="3">
    <source>
        <dbReference type="Proteomes" id="UP001143362"/>
    </source>
</evidence>
<dbReference type="InterPro" id="IPR013216">
    <property type="entry name" value="Methyltransf_11"/>
</dbReference>
<protein>
    <submittedName>
        <fullName evidence="2">SAM-dependent methyltransferase</fullName>
    </submittedName>
</protein>
<feature type="domain" description="Methyltransferase type 11" evidence="1">
    <location>
        <begin position="77"/>
        <end position="125"/>
    </location>
</feature>
<evidence type="ECO:0000259" key="1">
    <source>
        <dbReference type="Pfam" id="PF08241"/>
    </source>
</evidence>
<dbReference type="Proteomes" id="UP001143362">
    <property type="component" value="Unassembled WGS sequence"/>
</dbReference>
<dbReference type="GO" id="GO:0008168">
    <property type="term" value="F:methyltransferase activity"/>
    <property type="evidence" value="ECO:0007669"/>
    <property type="project" value="UniProtKB-KW"/>
</dbReference>
<comment type="caution">
    <text evidence="2">The sequence shown here is derived from an EMBL/GenBank/DDBJ whole genome shotgun (WGS) entry which is preliminary data.</text>
</comment>
<gene>
    <name evidence="2" type="ORF">EYC98_10730</name>
</gene>
<reference evidence="2" key="1">
    <citation type="submission" date="2019-02" db="EMBL/GenBank/DDBJ databases">
        <authorList>
            <person name="Li S.-H."/>
        </authorList>
    </citation>
    <scope>NUCLEOTIDE SEQUENCE</scope>
    <source>
        <strain evidence="2">IMCC14734</strain>
    </source>
</reference>
<dbReference type="Pfam" id="PF08241">
    <property type="entry name" value="Methyltransf_11"/>
    <property type="match status" value="1"/>
</dbReference>
<keyword evidence="2" id="KW-0808">Transferase</keyword>
<accession>A0ABT3TGD9</accession>
<dbReference type="RefSeq" id="WP_279245340.1">
    <property type="nucleotide sequence ID" value="NZ_SHNN01000002.1"/>
</dbReference>
<name>A0ABT3TGD9_9GAMM</name>
<sequence>MMSNSSDICAELECWFARPGGQHLLEHERQLVNQMLQKVFGYHLLQLGITRNTPLAAPNTLNHTIYACHQSGADIGLLTDQQALPFPCDSIDAIVLHHALEFAENPHQLLREVHRVLSPQGHLIVLGVNPYSGFGLSTTLRGLHPDSLWHHLHGLSSHRLRDWLHLLGSEVLSSSYTYAFPPVGGGRLLSTSKRIDSFLHRHQWPLGGVYALHAQKKVIPYTPIRKPWQSRLSTGLFGLGVNKPVPSPRNTDHAA</sequence>
<organism evidence="2 3">
    <name type="scientific">Candidatus Litorirhabdus singularis</name>
    <dbReference type="NCBI Taxonomy" id="2518993"/>
    <lineage>
        <taxon>Bacteria</taxon>
        <taxon>Pseudomonadati</taxon>
        <taxon>Pseudomonadota</taxon>
        <taxon>Gammaproteobacteria</taxon>
        <taxon>Cellvibrionales</taxon>
        <taxon>Halieaceae</taxon>
        <taxon>Candidatus Litorirhabdus</taxon>
    </lineage>
</organism>
<dbReference type="InterPro" id="IPR029063">
    <property type="entry name" value="SAM-dependent_MTases_sf"/>
</dbReference>
<dbReference type="SUPFAM" id="SSF53335">
    <property type="entry name" value="S-adenosyl-L-methionine-dependent methyltransferases"/>
    <property type="match status" value="1"/>
</dbReference>
<proteinExistence type="predicted"/>
<dbReference type="EMBL" id="SHNN01000002">
    <property type="protein sequence ID" value="MCX2981339.1"/>
    <property type="molecule type" value="Genomic_DNA"/>
</dbReference>
<keyword evidence="2" id="KW-0489">Methyltransferase</keyword>
<dbReference type="CDD" id="cd02440">
    <property type="entry name" value="AdoMet_MTases"/>
    <property type="match status" value="1"/>
</dbReference>
<dbReference type="GO" id="GO:0032259">
    <property type="term" value="P:methylation"/>
    <property type="evidence" value="ECO:0007669"/>
    <property type="project" value="UniProtKB-KW"/>
</dbReference>
<evidence type="ECO:0000313" key="2">
    <source>
        <dbReference type="EMBL" id="MCX2981339.1"/>
    </source>
</evidence>
<keyword evidence="3" id="KW-1185">Reference proteome</keyword>
<dbReference type="Gene3D" id="3.40.50.150">
    <property type="entry name" value="Vaccinia Virus protein VP39"/>
    <property type="match status" value="1"/>
</dbReference>